<dbReference type="InterPro" id="IPR015915">
    <property type="entry name" value="Kelch-typ_b-propeller"/>
</dbReference>
<comment type="caution">
    <text evidence="3">The sequence shown here is derived from an EMBL/GenBank/DDBJ whole genome shotgun (WGS) entry which is preliminary data.</text>
</comment>
<evidence type="ECO:0008006" key="5">
    <source>
        <dbReference type="Google" id="ProtNLM"/>
    </source>
</evidence>
<accession>A0A397VJ94</accession>
<dbReference type="Proteomes" id="UP000266673">
    <property type="component" value="Unassembled WGS sequence"/>
</dbReference>
<dbReference type="PANTHER" id="PTHR46093:SF18">
    <property type="entry name" value="FIBRONECTIN TYPE-III DOMAIN-CONTAINING PROTEIN"/>
    <property type="match status" value="1"/>
</dbReference>
<dbReference type="InterPro" id="IPR006652">
    <property type="entry name" value="Kelch_1"/>
</dbReference>
<gene>
    <name evidence="3" type="ORF">C2G38_2295025</name>
</gene>
<dbReference type="Pfam" id="PF24681">
    <property type="entry name" value="Kelch_KLHDC2_KLHL20_DRC7"/>
    <property type="match status" value="1"/>
</dbReference>
<dbReference type="STRING" id="44941.A0A397VJ94"/>
<reference evidence="3 4" key="1">
    <citation type="submission" date="2018-06" db="EMBL/GenBank/DDBJ databases">
        <title>Comparative genomics reveals the genomic features of Rhizophagus irregularis, R. cerebriforme, R. diaphanum and Gigaspora rosea, and their symbiotic lifestyle signature.</title>
        <authorList>
            <person name="Morin E."/>
            <person name="San Clemente H."/>
            <person name="Chen E.C.H."/>
            <person name="De La Providencia I."/>
            <person name="Hainaut M."/>
            <person name="Kuo A."/>
            <person name="Kohler A."/>
            <person name="Murat C."/>
            <person name="Tang N."/>
            <person name="Roy S."/>
            <person name="Loubradou J."/>
            <person name="Henrissat B."/>
            <person name="Grigoriev I.V."/>
            <person name="Corradi N."/>
            <person name="Roux C."/>
            <person name="Martin F.M."/>
        </authorList>
    </citation>
    <scope>NUCLEOTIDE SEQUENCE [LARGE SCALE GENOMIC DNA]</scope>
    <source>
        <strain evidence="3 4">DAOM 194757</strain>
    </source>
</reference>
<keyword evidence="4" id="KW-1185">Reference proteome</keyword>
<keyword evidence="1" id="KW-0880">Kelch repeat</keyword>
<keyword evidence="2" id="KW-0677">Repeat</keyword>
<dbReference type="Pfam" id="PF01344">
    <property type="entry name" value="Kelch_1"/>
    <property type="match status" value="1"/>
</dbReference>
<dbReference type="AlphaFoldDB" id="A0A397VJ94"/>
<dbReference type="SUPFAM" id="SSF117281">
    <property type="entry name" value="Kelch motif"/>
    <property type="match status" value="1"/>
</dbReference>
<evidence type="ECO:0000313" key="3">
    <source>
        <dbReference type="EMBL" id="RIB22540.1"/>
    </source>
</evidence>
<dbReference type="SUPFAM" id="SSF50965">
    <property type="entry name" value="Galactose oxidase, central domain"/>
    <property type="match status" value="1"/>
</dbReference>
<sequence length="292" mass="32764">MGHVAILIDKKLYFSDVSQPFNIETLTWNDLTYTGAPTKFYASACNGASNNDLFIFGGTPFGGTSNSFAVKYDINDQHWTEITSGENEPKGIDYTSCAKFNNRSIAIFGGRLLNNFTNDLWIFDLLDLKWSLNNAPHPFPYIWSCCAITLPDESILYIGGISLNKNGTEHLWELNTNTSGPTPHHRYGFSAVLTSDKRIIIFGGYSSTDFGDLWILDITTYQWSEGIITNPNGLRLSSHTETFVDNYMIIAFGGNNVTNFSLATYMLDVNKRDSYTWVTDFIPSTTNTTNFK</sequence>
<dbReference type="Gene3D" id="2.120.10.80">
    <property type="entry name" value="Kelch-type beta propeller"/>
    <property type="match status" value="2"/>
</dbReference>
<name>A0A397VJ94_9GLOM</name>
<evidence type="ECO:0000256" key="2">
    <source>
        <dbReference type="ARBA" id="ARBA00022737"/>
    </source>
</evidence>
<dbReference type="OrthoDB" id="10251809at2759"/>
<dbReference type="InterPro" id="IPR011043">
    <property type="entry name" value="Gal_Oxase/kelch_b-propeller"/>
</dbReference>
<dbReference type="EMBL" id="QKWP01000304">
    <property type="protein sequence ID" value="RIB22540.1"/>
    <property type="molecule type" value="Genomic_DNA"/>
</dbReference>
<evidence type="ECO:0000256" key="1">
    <source>
        <dbReference type="ARBA" id="ARBA00022441"/>
    </source>
</evidence>
<proteinExistence type="predicted"/>
<evidence type="ECO:0000313" key="4">
    <source>
        <dbReference type="Proteomes" id="UP000266673"/>
    </source>
</evidence>
<organism evidence="3 4">
    <name type="scientific">Gigaspora rosea</name>
    <dbReference type="NCBI Taxonomy" id="44941"/>
    <lineage>
        <taxon>Eukaryota</taxon>
        <taxon>Fungi</taxon>
        <taxon>Fungi incertae sedis</taxon>
        <taxon>Mucoromycota</taxon>
        <taxon>Glomeromycotina</taxon>
        <taxon>Glomeromycetes</taxon>
        <taxon>Diversisporales</taxon>
        <taxon>Gigasporaceae</taxon>
        <taxon>Gigaspora</taxon>
    </lineage>
</organism>
<dbReference type="PANTHER" id="PTHR46093">
    <property type="entry name" value="ACYL-COA-BINDING DOMAIN-CONTAINING PROTEIN 5"/>
    <property type="match status" value="1"/>
</dbReference>
<protein>
    <recommendedName>
        <fullName evidence="5">Galactose oxidase</fullName>
    </recommendedName>
</protein>